<evidence type="ECO:0000256" key="3">
    <source>
        <dbReference type="ARBA" id="ARBA00047806"/>
    </source>
</evidence>
<dbReference type="SUPFAM" id="SSF55068">
    <property type="entry name" value="Peptide methionine sulfoxide reductase"/>
    <property type="match status" value="1"/>
</dbReference>
<dbReference type="AlphaFoldDB" id="A0A9X1TRN4"/>
<feature type="domain" description="Peptide methionine sulphoxide reductase MsrA" evidence="5">
    <location>
        <begin position="17"/>
        <end position="116"/>
    </location>
</feature>
<comment type="catalytic activity">
    <reaction evidence="4">
        <text>[thioredoxin]-disulfide + L-methionine + H2O = L-methionine (S)-S-oxide + [thioredoxin]-dithiol</text>
        <dbReference type="Rhea" id="RHEA:19993"/>
        <dbReference type="Rhea" id="RHEA-COMP:10698"/>
        <dbReference type="Rhea" id="RHEA-COMP:10700"/>
        <dbReference type="ChEBI" id="CHEBI:15377"/>
        <dbReference type="ChEBI" id="CHEBI:29950"/>
        <dbReference type="ChEBI" id="CHEBI:50058"/>
        <dbReference type="ChEBI" id="CHEBI:57844"/>
        <dbReference type="ChEBI" id="CHEBI:58772"/>
        <dbReference type="EC" id="1.8.4.11"/>
    </reaction>
</comment>
<dbReference type="InterPro" id="IPR036509">
    <property type="entry name" value="Met_Sox_Rdtase_MsrA_sf"/>
</dbReference>
<protein>
    <recommendedName>
        <fullName evidence="1">peptide-methionine (S)-S-oxide reductase</fullName>
        <ecNumber evidence="1">1.8.4.11</ecNumber>
    </recommendedName>
</protein>
<dbReference type="EC" id="1.8.4.11" evidence="1"/>
<organism evidence="6 7">
    <name type="scientific">Dyadobacter chenhuakuii</name>
    <dbReference type="NCBI Taxonomy" id="2909339"/>
    <lineage>
        <taxon>Bacteria</taxon>
        <taxon>Pseudomonadati</taxon>
        <taxon>Bacteroidota</taxon>
        <taxon>Cytophagia</taxon>
        <taxon>Cytophagales</taxon>
        <taxon>Spirosomataceae</taxon>
        <taxon>Dyadobacter</taxon>
    </lineage>
</organism>
<evidence type="ECO:0000259" key="5">
    <source>
        <dbReference type="Pfam" id="PF01625"/>
    </source>
</evidence>
<evidence type="ECO:0000256" key="2">
    <source>
        <dbReference type="ARBA" id="ARBA00023002"/>
    </source>
</evidence>
<dbReference type="EMBL" id="JAKFFV010000004">
    <property type="protein sequence ID" value="MCF2498144.1"/>
    <property type="molecule type" value="Genomic_DNA"/>
</dbReference>
<evidence type="ECO:0000313" key="7">
    <source>
        <dbReference type="Proteomes" id="UP001139411"/>
    </source>
</evidence>
<keyword evidence="2" id="KW-0560">Oxidoreductase</keyword>
<dbReference type="PANTHER" id="PTHR43774">
    <property type="entry name" value="PEPTIDE METHIONINE SULFOXIDE REDUCTASE"/>
    <property type="match status" value="1"/>
</dbReference>
<dbReference type="Proteomes" id="UP001139411">
    <property type="component" value="Unassembled WGS sequence"/>
</dbReference>
<evidence type="ECO:0000313" key="6">
    <source>
        <dbReference type="EMBL" id="MCF2498144.1"/>
    </source>
</evidence>
<comment type="caution">
    <text evidence="6">The sequence shown here is derived from an EMBL/GenBank/DDBJ whole genome shotgun (WGS) entry which is preliminary data.</text>
</comment>
<gene>
    <name evidence="6" type="ORF">L0661_07505</name>
</gene>
<dbReference type="InterPro" id="IPR002569">
    <property type="entry name" value="Met_Sox_Rdtase_MsrA_dom"/>
</dbReference>
<sequence>MVNVSQGWIKPDDNFSEFSEAVIVEFDPDAISLDSLIAIHLYTHSSTSEHAMRSKYRSAVYTFNDYQVIPAKQAIEILQKEFEDPIITKVIPFKTFKLNDQQYLDYYYKNPDKPFCKTFIDPKLKILLKQFSSHVDEEKLKSAEYKRM</sequence>
<reference evidence="6" key="1">
    <citation type="submission" date="2022-01" db="EMBL/GenBank/DDBJ databases">
        <title>Novel species in genus Dyadobacter.</title>
        <authorList>
            <person name="Ma C."/>
        </authorList>
    </citation>
    <scope>NUCLEOTIDE SEQUENCE</scope>
    <source>
        <strain evidence="6">CY357</strain>
    </source>
</reference>
<comment type="catalytic activity">
    <reaction evidence="3">
        <text>L-methionyl-[protein] + [thioredoxin]-disulfide + H2O = L-methionyl-(S)-S-oxide-[protein] + [thioredoxin]-dithiol</text>
        <dbReference type="Rhea" id="RHEA:14217"/>
        <dbReference type="Rhea" id="RHEA-COMP:10698"/>
        <dbReference type="Rhea" id="RHEA-COMP:10700"/>
        <dbReference type="Rhea" id="RHEA-COMP:12313"/>
        <dbReference type="Rhea" id="RHEA-COMP:12315"/>
        <dbReference type="ChEBI" id="CHEBI:15377"/>
        <dbReference type="ChEBI" id="CHEBI:16044"/>
        <dbReference type="ChEBI" id="CHEBI:29950"/>
        <dbReference type="ChEBI" id="CHEBI:44120"/>
        <dbReference type="ChEBI" id="CHEBI:50058"/>
        <dbReference type="EC" id="1.8.4.11"/>
    </reaction>
</comment>
<dbReference type="Pfam" id="PF01625">
    <property type="entry name" value="PMSR"/>
    <property type="match status" value="1"/>
</dbReference>
<accession>A0A9X1TRN4</accession>
<name>A0A9X1TRN4_9BACT</name>
<proteinExistence type="predicted"/>
<dbReference type="Gene3D" id="3.30.1060.10">
    <property type="entry name" value="Peptide methionine sulphoxide reductase MsrA"/>
    <property type="match status" value="1"/>
</dbReference>
<evidence type="ECO:0000256" key="4">
    <source>
        <dbReference type="ARBA" id="ARBA00048782"/>
    </source>
</evidence>
<dbReference type="PANTHER" id="PTHR43774:SF1">
    <property type="entry name" value="PEPTIDE METHIONINE SULFOXIDE REDUCTASE MSRA 2"/>
    <property type="match status" value="1"/>
</dbReference>
<evidence type="ECO:0000256" key="1">
    <source>
        <dbReference type="ARBA" id="ARBA00012502"/>
    </source>
</evidence>
<dbReference type="GO" id="GO:0008113">
    <property type="term" value="F:peptide-methionine (S)-S-oxide reductase activity"/>
    <property type="evidence" value="ECO:0007669"/>
    <property type="project" value="UniProtKB-EC"/>
</dbReference>